<dbReference type="EMBL" id="CP002046">
    <property type="protein sequence ID" value="EAP87415.1"/>
    <property type="molecule type" value="Genomic_DNA"/>
</dbReference>
<organism evidence="3 4">
    <name type="scientific">Croceibacter atlanticus (strain ATCC BAA-628 / JCM 21780 / CIP 108009 / IAM 15332 / KCTC 12090 / HTCC2559)</name>
    <dbReference type="NCBI Taxonomy" id="216432"/>
    <lineage>
        <taxon>Bacteria</taxon>
        <taxon>Pseudomonadati</taxon>
        <taxon>Bacteroidota</taxon>
        <taxon>Flavobacteriia</taxon>
        <taxon>Flavobacteriales</taxon>
        <taxon>Flavobacteriaceae</taxon>
        <taxon>Croceibacter</taxon>
    </lineage>
</organism>
<dbReference type="InterPro" id="IPR025381">
    <property type="entry name" value="DUF4296"/>
</dbReference>
<dbReference type="PROSITE" id="PS51257">
    <property type="entry name" value="PROKAR_LIPOPROTEIN"/>
    <property type="match status" value="1"/>
</dbReference>
<keyword evidence="4" id="KW-1185">Reference proteome</keyword>
<evidence type="ECO:0000313" key="3">
    <source>
        <dbReference type="EMBL" id="EAP87415.1"/>
    </source>
</evidence>
<gene>
    <name evidence="3" type="ordered locus">CA2559_01630</name>
</gene>
<dbReference type="GeneID" id="89452126"/>
<dbReference type="HOGENOM" id="CLU_128773_0_0_10"/>
<dbReference type="STRING" id="216432.CA2559_01630"/>
<feature type="domain" description="DUF4296" evidence="2">
    <location>
        <begin position="25"/>
        <end position="107"/>
    </location>
</feature>
<feature type="coiled-coil region" evidence="1">
    <location>
        <begin position="95"/>
        <end position="133"/>
    </location>
</feature>
<protein>
    <submittedName>
        <fullName evidence="3">Dihydroorotase</fullName>
    </submittedName>
</protein>
<dbReference type="KEGG" id="cat:CA2559_01630"/>
<dbReference type="OrthoDB" id="1525222at2"/>
<name>A3U598_CROAH</name>
<accession>A3U598</accession>
<evidence type="ECO:0000313" key="4">
    <source>
        <dbReference type="Proteomes" id="UP000002297"/>
    </source>
</evidence>
<reference evidence="3 4" key="1">
    <citation type="journal article" date="2010" name="J. Bacteriol.">
        <title>The complete genome sequence of Croceibacter atlanticus HTCC2559T.</title>
        <authorList>
            <person name="Oh H.M."/>
            <person name="Kang I."/>
            <person name="Ferriera S."/>
            <person name="Giovannoni S.J."/>
            <person name="Cho J.C."/>
        </authorList>
    </citation>
    <scope>NUCLEOTIDE SEQUENCE [LARGE SCALE GENOMIC DNA]</scope>
    <source>
        <strain evidence="4">ATCC BAA-628 / HTCC2559 / KCTC 12090</strain>
    </source>
</reference>
<dbReference type="eggNOG" id="ENOG50330B6">
    <property type="taxonomic scope" value="Bacteria"/>
</dbReference>
<evidence type="ECO:0000256" key="1">
    <source>
        <dbReference type="SAM" id="Coils"/>
    </source>
</evidence>
<sequence length="158" mass="18184">MKYKLIILCAALAVSCQSIERSSKPDKLIAEDRMVDIFYDLSLIEASKRLGNHDVDVKELDLNTFIYEKYDIDSTQLVQNTTYYSDNIPKFKSVFARVENRLKVLKTELDSLRSKENRKKDSLKRAAENVRKDSLSSSLEIAKKLNSKISNSEGRDRN</sequence>
<dbReference type="AlphaFoldDB" id="A3U598"/>
<evidence type="ECO:0000259" key="2">
    <source>
        <dbReference type="Pfam" id="PF14129"/>
    </source>
</evidence>
<dbReference type="Proteomes" id="UP000002297">
    <property type="component" value="Chromosome"/>
</dbReference>
<keyword evidence="1" id="KW-0175">Coiled coil</keyword>
<proteinExistence type="predicted"/>
<dbReference type="RefSeq" id="WP_013186093.1">
    <property type="nucleotide sequence ID" value="NC_014230.1"/>
</dbReference>
<dbReference type="Pfam" id="PF14129">
    <property type="entry name" value="DUF4296"/>
    <property type="match status" value="1"/>
</dbReference>